<reference evidence="1 2" key="1">
    <citation type="submission" date="2019-06" db="EMBL/GenBank/DDBJ databases">
        <title>Discovery of a novel chromosome fission-fusion reversal in muntjac.</title>
        <authorList>
            <person name="Mudd A.B."/>
            <person name="Bredeson J.V."/>
            <person name="Baum R."/>
            <person name="Hockemeyer D."/>
            <person name="Rokhsar D.S."/>
        </authorList>
    </citation>
    <scope>NUCLEOTIDE SEQUENCE [LARGE SCALE GENOMIC DNA]</scope>
    <source>
        <strain evidence="1">UTSW_UCB_Mm</strain>
        <tissue evidence="1">Fibroblast cell line</tissue>
    </source>
</reference>
<gene>
    <name evidence="1" type="ORF">FD754_021639</name>
</gene>
<name>A0A5N3V6C3_MUNMU</name>
<proteinExistence type="predicted"/>
<protein>
    <submittedName>
        <fullName evidence="1">Uncharacterized protein</fullName>
    </submittedName>
</protein>
<comment type="caution">
    <text evidence="1">The sequence shown here is derived from an EMBL/GenBank/DDBJ whole genome shotgun (WGS) entry which is preliminary data.</text>
</comment>
<organism evidence="1 2">
    <name type="scientific">Muntiacus muntjak</name>
    <name type="common">Barking deer</name>
    <name type="synonym">Indian muntjac</name>
    <dbReference type="NCBI Taxonomy" id="9888"/>
    <lineage>
        <taxon>Eukaryota</taxon>
        <taxon>Metazoa</taxon>
        <taxon>Chordata</taxon>
        <taxon>Craniata</taxon>
        <taxon>Vertebrata</taxon>
        <taxon>Euteleostomi</taxon>
        <taxon>Mammalia</taxon>
        <taxon>Eutheria</taxon>
        <taxon>Laurasiatheria</taxon>
        <taxon>Artiodactyla</taxon>
        <taxon>Ruminantia</taxon>
        <taxon>Pecora</taxon>
        <taxon>Cervidae</taxon>
        <taxon>Muntiacinae</taxon>
        <taxon>Muntiacus</taxon>
    </lineage>
</organism>
<evidence type="ECO:0000313" key="2">
    <source>
        <dbReference type="Proteomes" id="UP000326458"/>
    </source>
</evidence>
<dbReference type="AlphaFoldDB" id="A0A5N3V6C3"/>
<dbReference type="InterPro" id="IPR016177">
    <property type="entry name" value="DNA-bd_dom_sf"/>
</dbReference>
<dbReference type="SUPFAM" id="SSF54171">
    <property type="entry name" value="DNA-binding domain"/>
    <property type="match status" value="1"/>
</dbReference>
<dbReference type="EMBL" id="VCEA01000003">
    <property type="protein sequence ID" value="KAB0344713.1"/>
    <property type="molecule type" value="Genomic_DNA"/>
</dbReference>
<dbReference type="GO" id="GO:0003677">
    <property type="term" value="F:DNA binding"/>
    <property type="evidence" value="ECO:0007669"/>
    <property type="project" value="InterPro"/>
</dbReference>
<sequence length="42" mass="4697">VAEDWLDCRALCPSWKCHEVFHKSGATCGCSDTYYQNGKESA</sequence>
<accession>A0A5N3V6C3</accession>
<keyword evidence="2" id="KW-1185">Reference proteome</keyword>
<evidence type="ECO:0000313" key="1">
    <source>
        <dbReference type="EMBL" id="KAB0344713.1"/>
    </source>
</evidence>
<feature type="non-terminal residue" evidence="1">
    <location>
        <position position="1"/>
    </location>
</feature>
<dbReference type="Gene3D" id="3.30.890.10">
    <property type="entry name" value="Methyl-cpg-binding Protein 2, Chain A"/>
    <property type="match status" value="1"/>
</dbReference>
<dbReference type="Proteomes" id="UP000326458">
    <property type="component" value="Unassembled WGS sequence"/>
</dbReference>